<feature type="transmembrane region" description="Helical" evidence="7">
    <location>
        <begin position="92"/>
        <end position="125"/>
    </location>
</feature>
<evidence type="ECO:0000256" key="7">
    <source>
        <dbReference type="RuleBase" id="RU363107"/>
    </source>
</evidence>
<dbReference type="EMBL" id="LFYR01002147">
    <property type="protein sequence ID" value="KMZ56650.1"/>
    <property type="molecule type" value="Genomic_DNA"/>
</dbReference>
<dbReference type="GO" id="GO:0016020">
    <property type="term" value="C:membrane"/>
    <property type="evidence" value="ECO:0007669"/>
    <property type="project" value="UniProtKB-SubCell"/>
</dbReference>
<feature type="region of interest" description="Disordered" evidence="8">
    <location>
        <begin position="1"/>
        <end position="25"/>
    </location>
</feature>
<feature type="transmembrane region" description="Helical" evidence="7">
    <location>
        <begin position="145"/>
        <end position="176"/>
    </location>
</feature>
<reference evidence="10" key="1">
    <citation type="journal article" date="2016" name="Nature">
        <title>The genome of the seagrass Zostera marina reveals angiosperm adaptation to the sea.</title>
        <authorList>
            <person name="Olsen J.L."/>
            <person name="Rouze P."/>
            <person name="Verhelst B."/>
            <person name="Lin Y.-C."/>
            <person name="Bayer T."/>
            <person name="Collen J."/>
            <person name="Dattolo E."/>
            <person name="De Paoli E."/>
            <person name="Dittami S."/>
            <person name="Maumus F."/>
            <person name="Michel G."/>
            <person name="Kersting A."/>
            <person name="Lauritano C."/>
            <person name="Lohaus R."/>
            <person name="Toepel M."/>
            <person name="Tonon T."/>
            <person name="Vanneste K."/>
            <person name="Amirebrahimi M."/>
            <person name="Brakel J."/>
            <person name="Bostroem C."/>
            <person name="Chovatia M."/>
            <person name="Grimwood J."/>
            <person name="Jenkins J.W."/>
            <person name="Jueterbock A."/>
            <person name="Mraz A."/>
            <person name="Stam W.T."/>
            <person name="Tice H."/>
            <person name="Bornberg-Bauer E."/>
            <person name="Green P.J."/>
            <person name="Pearson G.A."/>
            <person name="Procaccini G."/>
            <person name="Duarte C.M."/>
            <person name="Schmutz J."/>
            <person name="Reusch T.B.H."/>
            <person name="Van de Peer Y."/>
        </authorList>
    </citation>
    <scope>NUCLEOTIDE SEQUENCE [LARGE SCALE GENOMIC DNA]</scope>
    <source>
        <strain evidence="10">cv. Finnish</strain>
    </source>
</reference>
<evidence type="ECO:0000256" key="5">
    <source>
        <dbReference type="ARBA" id="ARBA00022989"/>
    </source>
</evidence>
<sequence length="230" mass="25073">MASNVPRPATIPISAAPSGSSGVRQPDLLDPINSSKLSYFLSRLSDTFRRSLSNQRPWYELVDRTAFSRPDSFSDATSRVLKNLSYFRMNYIFLFAITLAFTLMSHPLSLIVLLGLLGCWCFFYFFRPADAPLFILGRQFSDREAFVGLIGLTVIMVFLTSIGSLLMWAVTIGLMIAGIHAAFRIPEDIFLDDQETGRVTTGFMSFLAGGAMSAAATAATAGGPAVATKV</sequence>
<organism evidence="9 10">
    <name type="scientific">Zostera marina</name>
    <name type="common">Eelgrass</name>
    <dbReference type="NCBI Taxonomy" id="29655"/>
    <lineage>
        <taxon>Eukaryota</taxon>
        <taxon>Viridiplantae</taxon>
        <taxon>Streptophyta</taxon>
        <taxon>Embryophyta</taxon>
        <taxon>Tracheophyta</taxon>
        <taxon>Spermatophyta</taxon>
        <taxon>Magnoliopsida</taxon>
        <taxon>Liliopsida</taxon>
        <taxon>Zosteraceae</taxon>
        <taxon>Zostera</taxon>
    </lineage>
</organism>
<evidence type="ECO:0000256" key="3">
    <source>
        <dbReference type="ARBA" id="ARBA00006483"/>
    </source>
</evidence>
<evidence type="ECO:0000313" key="9">
    <source>
        <dbReference type="EMBL" id="KMZ56650.1"/>
    </source>
</evidence>
<evidence type="ECO:0000256" key="2">
    <source>
        <dbReference type="ARBA" id="ARBA00004141"/>
    </source>
</evidence>
<dbReference type="PANTHER" id="PTHR19317">
    <property type="entry name" value="PRENYLATED RAB ACCEPTOR 1-RELATED"/>
    <property type="match status" value="1"/>
</dbReference>
<dbReference type="OrthoDB" id="63113at2759"/>
<dbReference type="Proteomes" id="UP000036987">
    <property type="component" value="Unassembled WGS sequence"/>
</dbReference>
<proteinExistence type="inferred from homology"/>
<accession>A0A0K9NL21</accession>
<keyword evidence="7" id="KW-0813">Transport</keyword>
<dbReference type="OMA" id="MWAVTIG"/>
<name>A0A0K9NL21_ZOSMR</name>
<evidence type="ECO:0000256" key="4">
    <source>
        <dbReference type="ARBA" id="ARBA00022692"/>
    </source>
</evidence>
<comment type="subcellular location">
    <subcellularLocation>
        <location evidence="2 7">Membrane</location>
        <topology evidence="2 7">Multi-pass membrane protein</topology>
    </subcellularLocation>
</comment>
<gene>
    <name evidence="9" type="ORF">ZOSMA_92G00060</name>
</gene>
<evidence type="ECO:0000256" key="1">
    <source>
        <dbReference type="ARBA" id="ARBA00002501"/>
    </source>
</evidence>
<evidence type="ECO:0000313" key="10">
    <source>
        <dbReference type="Proteomes" id="UP000036987"/>
    </source>
</evidence>
<dbReference type="InterPro" id="IPR004895">
    <property type="entry name" value="Prenylated_rab_accept_PRA1"/>
</dbReference>
<dbReference type="AlphaFoldDB" id="A0A0K9NL21"/>
<dbReference type="GO" id="GO:0005783">
    <property type="term" value="C:endoplasmic reticulum"/>
    <property type="evidence" value="ECO:0000318"/>
    <property type="project" value="GO_Central"/>
</dbReference>
<keyword evidence="4 7" id="KW-0812">Transmembrane</keyword>
<evidence type="ECO:0000256" key="6">
    <source>
        <dbReference type="ARBA" id="ARBA00023136"/>
    </source>
</evidence>
<dbReference type="PANTHER" id="PTHR19317:SF0">
    <property type="entry name" value="PRENYLATED RAB ACCEPTOR PROTEIN 1"/>
    <property type="match status" value="1"/>
</dbReference>
<dbReference type="Pfam" id="PF03208">
    <property type="entry name" value="PRA1"/>
    <property type="match status" value="1"/>
</dbReference>
<keyword evidence="5 7" id="KW-1133">Transmembrane helix</keyword>
<comment type="caution">
    <text evidence="9">The sequence shown here is derived from an EMBL/GenBank/DDBJ whole genome shotgun (WGS) entry which is preliminary data.</text>
</comment>
<keyword evidence="6 7" id="KW-0472">Membrane</keyword>
<dbReference type="GO" id="GO:0005794">
    <property type="term" value="C:Golgi apparatus"/>
    <property type="evidence" value="ECO:0000318"/>
    <property type="project" value="GO_Central"/>
</dbReference>
<protein>
    <recommendedName>
        <fullName evidence="7">PRA1 family protein</fullName>
    </recommendedName>
</protein>
<evidence type="ECO:0000256" key="8">
    <source>
        <dbReference type="SAM" id="MobiDB-lite"/>
    </source>
</evidence>
<dbReference type="STRING" id="29655.A0A0K9NL21"/>
<keyword evidence="10" id="KW-1185">Reference proteome</keyword>
<comment type="similarity">
    <text evidence="3 7">Belongs to the PRA1 family.</text>
</comment>
<dbReference type="GO" id="GO:0016192">
    <property type="term" value="P:vesicle-mediated transport"/>
    <property type="evidence" value="ECO:0000318"/>
    <property type="project" value="GO_Central"/>
</dbReference>
<comment type="function">
    <text evidence="1 7">May be involved in both secretory and endocytic intracellular trafficking in the endosomal/prevacuolar compartments.</text>
</comment>